<feature type="chain" id="PRO_5039036347" description="Foldase protein PrsA" evidence="12">
    <location>
        <begin position="19"/>
        <end position="301"/>
    </location>
</feature>
<dbReference type="GO" id="GO:0006457">
    <property type="term" value="P:protein folding"/>
    <property type="evidence" value="ECO:0007669"/>
    <property type="project" value="UniProtKB-UniRule"/>
</dbReference>
<reference evidence="14" key="1">
    <citation type="submission" date="2020-10" db="EMBL/GenBank/DDBJ databases">
        <title>Genomic Encyclopedia of Type Strains, Phase IV (KMG-IV): sequencing the most valuable type-strain genomes for metagenomic binning, comparative biology and taxonomic classification.</title>
        <authorList>
            <person name="Goeker M."/>
        </authorList>
    </citation>
    <scope>NUCLEOTIDE SEQUENCE</scope>
    <source>
        <strain evidence="14">DSM 13886</strain>
    </source>
</reference>
<dbReference type="PROSITE" id="PS50198">
    <property type="entry name" value="PPIC_PPIASE_2"/>
    <property type="match status" value="1"/>
</dbReference>
<dbReference type="Gene3D" id="3.10.50.40">
    <property type="match status" value="1"/>
</dbReference>
<evidence type="ECO:0000256" key="2">
    <source>
        <dbReference type="ARBA" id="ARBA00004193"/>
    </source>
</evidence>
<evidence type="ECO:0000256" key="8">
    <source>
        <dbReference type="ARBA" id="ARBA00023139"/>
    </source>
</evidence>
<keyword evidence="15" id="KW-1185">Reference proteome</keyword>
<comment type="caution">
    <text evidence="14">The sequence shown here is derived from an EMBL/GenBank/DDBJ whole genome shotgun (WGS) entry which is preliminary data.</text>
</comment>
<dbReference type="Proteomes" id="UP000658225">
    <property type="component" value="Unassembled WGS sequence"/>
</dbReference>
<keyword evidence="6 11" id="KW-0697">Rotamase</keyword>
<dbReference type="EC" id="5.2.1.8" evidence="11"/>
<sequence>MKKTMLAFTMAASVLALSACNNNSADDAVLVKSKAGNVTKNELYEEMKSAAGEQTLQILVLEKVLNAKYKISDKQVEAEVNKAKEQLGESFEPYLAQQKQTEDSFRKGLRLDMLQKAALTDGIEVTDEEFDKRIEEMNTEINAKHVLVADEKTALEVKKKLEGGEDFAKIAKEYSTDPGSKDTGGKLDWFGYGKMVKEFWDAAYVLELNKISEPIRSQNGFHIIQVTEKRKVEAKELTKDEQETVRNELKLDKADTSTLLEKVTKLMKDADVKVEDKDLKSALDMFLKEKEPVDEKDKDKK</sequence>
<comment type="catalytic activity">
    <reaction evidence="1 11">
        <text>[protein]-peptidylproline (omega=180) = [protein]-peptidylproline (omega=0)</text>
        <dbReference type="Rhea" id="RHEA:16237"/>
        <dbReference type="Rhea" id="RHEA-COMP:10747"/>
        <dbReference type="Rhea" id="RHEA-COMP:10748"/>
        <dbReference type="ChEBI" id="CHEBI:83833"/>
        <dbReference type="ChEBI" id="CHEBI:83834"/>
        <dbReference type="EC" id="5.2.1.8"/>
    </reaction>
</comment>
<dbReference type="InterPro" id="IPR050245">
    <property type="entry name" value="PrsA_foldase"/>
</dbReference>
<evidence type="ECO:0000256" key="12">
    <source>
        <dbReference type="SAM" id="SignalP"/>
    </source>
</evidence>
<evidence type="ECO:0000256" key="7">
    <source>
        <dbReference type="ARBA" id="ARBA00023136"/>
    </source>
</evidence>
<keyword evidence="9 11" id="KW-0413">Isomerase</keyword>
<dbReference type="InterPro" id="IPR023059">
    <property type="entry name" value="Foldase_PrsA"/>
</dbReference>
<dbReference type="PANTHER" id="PTHR47245:SF1">
    <property type="entry name" value="FOLDASE PROTEIN PRSA"/>
    <property type="match status" value="1"/>
</dbReference>
<dbReference type="SUPFAM" id="SSF109998">
    <property type="entry name" value="Triger factor/SurA peptide-binding domain-like"/>
    <property type="match status" value="1"/>
</dbReference>
<evidence type="ECO:0000256" key="10">
    <source>
        <dbReference type="ARBA" id="ARBA00023288"/>
    </source>
</evidence>
<evidence type="ECO:0000256" key="11">
    <source>
        <dbReference type="HAMAP-Rule" id="MF_01145"/>
    </source>
</evidence>
<evidence type="ECO:0000256" key="1">
    <source>
        <dbReference type="ARBA" id="ARBA00000971"/>
    </source>
</evidence>
<comment type="subcellular location">
    <subcellularLocation>
        <location evidence="2 11">Cell membrane</location>
        <topology evidence="2 11">Lipid-anchor</topology>
    </subcellularLocation>
</comment>
<evidence type="ECO:0000256" key="5">
    <source>
        <dbReference type="ARBA" id="ARBA00022729"/>
    </source>
</evidence>
<dbReference type="GO" id="GO:0005886">
    <property type="term" value="C:plasma membrane"/>
    <property type="evidence" value="ECO:0007669"/>
    <property type="project" value="UniProtKB-SubCell"/>
</dbReference>
<protein>
    <recommendedName>
        <fullName evidence="11">Foldase protein PrsA</fullName>
        <ecNumber evidence="11">5.2.1.8</ecNumber>
    </recommendedName>
</protein>
<dbReference type="InterPro" id="IPR000297">
    <property type="entry name" value="PPIase_PpiC"/>
</dbReference>
<dbReference type="GO" id="GO:0003755">
    <property type="term" value="F:peptidyl-prolyl cis-trans isomerase activity"/>
    <property type="evidence" value="ECO:0007669"/>
    <property type="project" value="UniProtKB-UniRule"/>
</dbReference>
<keyword evidence="4 11" id="KW-1003">Cell membrane</keyword>
<comment type="similarity">
    <text evidence="3 11">Belongs to the PrsA family.</text>
</comment>
<name>A0A927R6E7_9BACL</name>
<feature type="domain" description="PpiC" evidence="13">
    <location>
        <begin position="138"/>
        <end position="228"/>
    </location>
</feature>
<keyword evidence="8 11" id="KW-0564">Palmitate</keyword>
<evidence type="ECO:0000256" key="9">
    <source>
        <dbReference type="ARBA" id="ARBA00023235"/>
    </source>
</evidence>
<evidence type="ECO:0000256" key="6">
    <source>
        <dbReference type="ARBA" id="ARBA00023110"/>
    </source>
</evidence>
<keyword evidence="5 11" id="KW-0732">Signal</keyword>
<dbReference type="InterPro" id="IPR046357">
    <property type="entry name" value="PPIase_dom_sf"/>
</dbReference>
<dbReference type="PROSITE" id="PS51257">
    <property type="entry name" value="PROKAR_LIPOPROTEIN"/>
    <property type="match status" value="1"/>
</dbReference>
<dbReference type="RefSeq" id="WP_192598654.1">
    <property type="nucleotide sequence ID" value="NZ_JADBEL010000009.1"/>
</dbReference>
<dbReference type="SUPFAM" id="SSF54534">
    <property type="entry name" value="FKBP-like"/>
    <property type="match status" value="1"/>
</dbReference>
<comment type="function">
    <text evidence="11">Plays a major role in protein secretion by helping the post-translocational extracellular folding of several secreted proteins.</text>
</comment>
<evidence type="ECO:0000313" key="14">
    <source>
        <dbReference type="EMBL" id="MBE1554909.1"/>
    </source>
</evidence>
<keyword evidence="7 11" id="KW-0472">Membrane</keyword>
<dbReference type="PANTHER" id="PTHR47245">
    <property type="entry name" value="PEPTIDYLPROLYL ISOMERASE"/>
    <property type="match status" value="1"/>
</dbReference>
<organism evidence="14 15">
    <name type="scientific">Sporosarcina limicola</name>
    <dbReference type="NCBI Taxonomy" id="34101"/>
    <lineage>
        <taxon>Bacteria</taxon>
        <taxon>Bacillati</taxon>
        <taxon>Bacillota</taxon>
        <taxon>Bacilli</taxon>
        <taxon>Bacillales</taxon>
        <taxon>Caryophanaceae</taxon>
        <taxon>Sporosarcina</taxon>
    </lineage>
</organism>
<evidence type="ECO:0000256" key="4">
    <source>
        <dbReference type="ARBA" id="ARBA00022475"/>
    </source>
</evidence>
<dbReference type="AlphaFoldDB" id="A0A927R6E7"/>
<dbReference type="HAMAP" id="MF_01145">
    <property type="entry name" value="Foldase_PrsA"/>
    <property type="match status" value="1"/>
</dbReference>
<evidence type="ECO:0000313" key="15">
    <source>
        <dbReference type="Proteomes" id="UP000658225"/>
    </source>
</evidence>
<proteinExistence type="inferred from homology"/>
<accession>A0A927R6E7</accession>
<gene>
    <name evidence="11" type="primary">prsA</name>
    <name evidence="14" type="ORF">H4683_001987</name>
</gene>
<feature type="signal peptide" evidence="12">
    <location>
        <begin position="1"/>
        <end position="18"/>
    </location>
</feature>
<evidence type="ECO:0000256" key="3">
    <source>
        <dbReference type="ARBA" id="ARBA00006071"/>
    </source>
</evidence>
<dbReference type="Pfam" id="PF13616">
    <property type="entry name" value="Rotamase_3"/>
    <property type="match status" value="1"/>
</dbReference>
<keyword evidence="10 11" id="KW-0449">Lipoprotein</keyword>
<dbReference type="InterPro" id="IPR027304">
    <property type="entry name" value="Trigger_fact/SurA_dom_sf"/>
</dbReference>
<evidence type="ECO:0000259" key="13">
    <source>
        <dbReference type="PROSITE" id="PS50198"/>
    </source>
</evidence>
<dbReference type="EMBL" id="JADBEL010000009">
    <property type="protein sequence ID" value="MBE1554909.1"/>
    <property type="molecule type" value="Genomic_DNA"/>
</dbReference>